<keyword evidence="2" id="KW-0472">Membrane</keyword>
<feature type="transmembrane region" description="Helical" evidence="2">
    <location>
        <begin position="207"/>
        <end position="230"/>
    </location>
</feature>
<keyword evidence="2" id="KW-1133">Transmembrane helix</keyword>
<feature type="region of interest" description="Disordered" evidence="1">
    <location>
        <begin position="1"/>
        <end position="28"/>
    </location>
</feature>
<feature type="transmembrane region" description="Helical" evidence="2">
    <location>
        <begin position="37"/>
        <end position="58"/>
    </location>
</feature>
<evidence type="ECO:0000313" key="3">
    <source>
        <dbReference type="EMBL" id="SDD39248.1"/>
    </source>
</evidence>
<feature type="transmembrane region" description="Helical" evidence="2">
    <location>
        <begin position="70"/>
        <end position="94"/>
    </location>
</feature>
<sequence length="276" mass="31091">MPENTNILTTGPTRWIQPRQPEKDPMQAQDLRTQNRLAFLVGLVALCLPIIMFLGARLDGDCYRDSISHYYYAQILGSIFVGLLSFIGGFMIAYSGEHWIEDTGSFIAGMGAFFVAIFPTVGNGCEDHPGFLSRVFVQYHAGPPDRVVPMPDGSFFMLFPDVGDIHTMAASVLFIYLGIYCLVVMRRIVPERHVRDNRLIESKRRRNLLYGVCGYTILGCVTFLACIGFLTGPAFKVWWNAWNLTFAFETTMLWAFALAWFSKGRRFSALNDPIPG</sequence>
<dbReference type="OrthoDB" id="9803163at2"/>
<proteinExistence type="predicted"/>
<dbReference type="RefSeq" id="WP_093031305.1">
    <property type="nucleotide sequence ID" value="NZ_FMZV01000007.1"/>
</dbReference>
<name>A0A1G6UCY5_9RHOB</name>
<feature type="transmembrane region" description="Helical" evidence="2">
    <location>
        <begin position="165"/>
        <end position="186"/>
    </location>
</feature>
<feature type="compositionally biased region" description="Polar residues" evidence="1">
    <location>
        <begin position="1"/>
        <end position="12"/>
    </location>
</feature>
<dbReference type="STRING" id="639004.SAMN04488239_10744"/>
<gene>
    <name evidence="3" type="ORF">SAMN04488239_10744</name>
</gene>
<dbReference type="EMBL" id="FMZV01000007">
    <property type="protein sequence ID" value="SDD39248.1"/>
    <property type="molecule type" value="Genomic_DNA"/>
</dbReference>
<evidence type="ECO:0000256" key="2">
    <source>
        <dbReference type="SAM" id="Phobius"/>
    </source>
</evidence>
<organism evidence="3 4">
    <name type="scientific">Ruegeria marina</name>
    <dbReference type="NCBI Taxonomy" id="639004"/>
    <lineage>
        <taxon>Bacteria</taxon>
        <taxon>Pseudomonadati</taxon>
        <taxon>Pseudomonadota</taxon>
        <taxon>Alphaproteobacteria</taxon>
        <taxon>Rhodobacterales</taxon>
        <taxon>Roseobacteraceae</taxon>
        <taxon>Ruegeria</taxon>
    </lineage>
</organism>
<reference evidence="4" key="1">
    <citation type="submission" date="2016-10" db="EMBL/GenBank/DDBJ databases">
        <authorList>
            <person name="Varghese N."/>
            <person name="Submissions S."/>
        </authorList>
    </citation>
    <scope>NUCLEOTIDE SEQUENCE [LARGE SCALE GENOMIC DNA]</scope>
    <source>
        <strain evidence="4">CGMCC 1.9108</strain>
    </source>
</reference>
<keyword evidence="2" id="KW-0812">Transmembrane</keyword>
<feature type="transmembrane region" description="Helical" evidence="2">
    <location>
        <begin position="242"/>
        <end position="261"/>
    </location>
</feature>
<evidence type="ECO:0000313" key="4">
    <source>
        <dbReference type="Proteomes" id="UP000199628"/>
    </source>
</evidence>
<accession>A0A1G6UCY5</accession>
<protein>
    <recommendedName>
        <fullName evidence="5">DUF998 domain-containing protein</fullName>
    </recommendedName>
</protein>
<dbReference type="Proteomes" id="UP000199628">
    <property type="component" value="Unassembled WGS sequence"/>
</dbReference>
<evidence type="ECO:0000256" key="1">
    <source>
        <dbReference type="SAM" id="MobiDB-lite"/>
    </source>
</evidence>
<keyword evidence="4" id="KW-1185">Reference proteome</keyword>
<feature type="transmembrane region" description="Helical" evidence="2">
    <location>
        <begin position="106"/>
        <end position="122"/>
    </location>
</feature>
<evidence type="ECO:0008006" key="5">
    <source>
        <dbReference type="Google" id="ProtNLM"/>
    </source>
</evidence>
<dbReference type="AlphaFoldDB" id="A0A1G6UCY5"/>